<dbReference type="RefSeq" id="WP_071018110.1">
    <property type="nucleotide sequence ID" value="NZ_CP017755.1"/>
</dbReference>
<evidence type="ECO:0000313" key="3">
    <source>
        <dbReference type="EMBL" id="AOZ10390.1"/>
    </source>
</evidence>
<organism evidence="3 4">
    <name type="scientific">Cupriavidus malaysiensis</name>
    <dbReference type="NCBI Taxonomy" id="367825"/>
    <lineage>
        <taxon>Bacteria</taxon>
        <taxon>Pseudomonadati</taxon>
        <taxon>Pseudomonadota</taxon>
        <taxon>Betaproteobacteria</taxon>
        <taxon>Burkholderiales</taxon>
        <taxon>Burkholderiaceae</taxon>
        <taxon>Cupriavidus</taxon>
    </lineage>
</organism>
<dbReference type="InterPro" id="IPR033134">
    <property type="entry name" value="Asp/Glu_racemase_AS_2"/>
</dbReference>
<dbReference type="Proteomes" id="UP000177515">
    <property type="component" value="Chromosome 2"/>
</dbReference>
<sequence length="239" mass="25624">MPQHIGIVACSAEGAALCYRTLCSEGAHWLGPHGHPEVSLHGHSLADYVRCLEAGDRGGVAELMLSSAHKLARAGADFLICPDNTIHQALPEVLPRSPLPWLSIAEVVAAEAAGRGYRRLGLTGTRWLVDSEVYPDALARAGLACVRPEPGERDAIARIIMDELVPGRIEADSVRVFQRVIEGLRERGCDAVVLGCTEIPLIIGDANSALPTLDSTRLLARAALRRALGDAVRPERSRL</sequence>
<dbReference type="PANTHER" id="PTHR21198:SF7">
    <property type="entry name" value="ASPARTATE-GLUTAMATE RACEMASE FAMILY"/>
    <property type="match status" value="1"/>
</dbReference>
<dbReference type="SUPFAM" id="SSF53681">
    <property type="entry name" value="Aspartate/glutamate racemase"/>
    <property type="match status" value="2"/>
</dbReference>
<dbReference type="Gene3D" id="3.40.50.1860">
    <property type="match status" value="2"/>
</dbReference>
<evidence type="ECO:0000256" key="1">
    <source>
        <dbReference type="ARBA" id="ARBA00007847"/>
    </source>
</evidence>
<accession>A0ABN4TYZ5</accession>
<comment type="similarity">
    <text evidence="1">Belongs to the aspartate/glutamate racemases family.</text>
</comment>
<keyword evidence="2" id="KW-0413">Isomerase</keyword>
<evidence type="ECO:0000256" key="2">
    <source>
        <dbReference type="ARBA" id="ARBA00023235"/>
    </source>
</evidence>
<dbReference type="EMBL" id="CP017755">
    <property type="protein sequence ID" value="AOZ10390.1"/>
    <property type="molecule type" value="Genomic_DNA"/>
</dbReference>
<protein>
    <submittedName>
        <fullName evidence="3">Aspartate racemase</fullName>
    </submittedName>
</protein>
<keyword evidence="4" id="KW-1185">Reference proteome</keyword>
<dbReference type="PROSITE" id="PS00924">
    <property type="entry name" value="ASP_GLU_RACEMASE_2"/>
    <property type="match status" value="1"/>
</dbReference>
<gene>
    <name evidence="3" type="ORF">BKK80_32930</name>
</gene>
<dbReference type="PANTHER" id="PTHR21198">
    <property type="entry name" value="GLUTAMATE RACEMASE"/>
    <property type="match status" value="1"/>
</dbReference>
<dbReference type="InterPro" id="IPR015942">
    <property type="entry name" value="Asp/Glu/hydantoin_racemase"/>
</dbReference>
<proteinExistence type="inferred from homology"/>
<dbReference type="NCBIfam" id="TIGR00035">
    <property type="entry name" value="asp_race"/>
    <property type="match status" value="1"/>
</dbReference>
<reference evidence="3 4" key="1">
    <citation type="submission" date="2016-10" db="EMBL/GenBank/DDBJ databases">
        <title>Complete genome sequences of three Cupriavidus strains isolated from various Malaysian environments.</title>
        <authorList>
            <person name="Abdullah A.A.-A."/>
            <person name="Shafie N.A.H."/>
            <person name="Lau N.S."/>
        </authorList>
    </citation>
    <scope>NUCLEOTIDE SEQUENCE [LARGE SCALE GENOMIC DNA]</scope>
    <source>
        <strain evidence="3 4">USMAA1020</strain>
    </source>
</reference>
<evidence type="ECO:0000313" key="4">
    <source>
        <dbReference type="Proteomes" id="UP000177515"/>
    </source>
</evidence>
<name>A0ABN4TYZ5_9BURK</name>
<dbReference type="InterPro" id="IPR004380">
    <property type="entry name" value="Asp_race"/>
</dbReference>
<dbReference type="Pfam" id="PF01177">
    <property type="entry name" value="Asp_Glu_race"/>
    <property type="match status" value="1"/>
</dbReference>
<dbReference type="InterPro" id="IPR001920">
    <property type="entry name" value="Asp/Glu_race"/>
</dbReference>